<dbReference type="Pfam" id="PF04410">
    <property type="entry name" value="Gar1"/>
    <property type="match status" value="1"/>
</dbReference>
<proteinExistence type="predicted"/>
<evidence type="ECO:0000313" key="1">
    <source>
        <dbReference type="EMBL" id="WFN36011.1"/>
    </source>
</evidence>
<evidence type="ECO:0000313" key="2">
    <source>
        <dbReference type="Proteomes" id="UP001218895"/>
    </source>
</evidence>
<name>A0AAF0JM27_9EURY</name>
<protein>
    <submittedName>
        <fullName evidence="1">RNA-binding protein</fullName>
    </submittedName>
</protein>
<dbReference type="InterPro" id="IPR038664">
    <property type="entry name" value="Gar1/Naf1_Cbf5-bd_sf"/>
</dbReference>
<reference evidence="1" key="1">
    <citation type="submission" date="2022-01" db="EMBL/GenBank/DDBJ databases">
        <title>Complete genome of Methanomicrobium antiquum DSM 21220.</title>
        <authorList>
            <person name="Chen S.-C."/>
            <person name="You Y.-T."/>
            <person name="Zhou Y.-Z."/>
            <person name="Lai M.-C."/>
        </authorList>
    </citation>
    <scope>NUCLEOTIDE SEQUENCE</scope>
    <source>
        <strain evidence="1">DSM 21220</strain>
    </source>
</reference>
<dbReference type="GO" id="GO:0001522">
    <property type="term" value="P:pseudouridine synthesis"/>
    <property type="evidence" value="ECO:0007669"/>
    <property type="project" value="InterPro"/>
</dbReference>
<dbReference type="InterPro" id="IPR007504">
    <property type="entry name" value="H/ACA_rnp_Gar1/Naf1"/>
</dbReference>
<sequence length="94" mass="10509">MYNIYRLLINSNFVFQEGHLLKLAGQIRSVVGKHLVIVNCDSAQLPRLYADVVDSHQKPVGKLVEVFGNIKNPCAAVYCKDTGNCAINEKLYTK</sequence>
<gene>
    <name evidence="1" type="ORF">L1994_07575</name>
</gene>
<dbReference type="RefSeq" id="WP_278098849.1">
    <property type="nucleotide sequence ID" value="NZ_CP091092.1"/>
</dbReference>
<dbReference type="InterPro" id="IPR009000">
    <property type="entry name" value="Transl_B-barrel_sf"/>
</dbReference>
<dbReference type="AlphaFoldDB" id="A0AAF0JM27"/>
<dbReference type="KEGG" id="manq:L1994_07575"/>
<dbReference type="EMBL" id="CP091092">
    <property type="protein sequence ID" value="WFN36011.1"/>
    <property type="molecule type" value="Genomic_DNA"/>
</dbReference>
<dbReference type="GeneID" id="79950247"/>
<dbReference type="GO" id="GO:0042254">
    <property type="term" value="P:ribosome biogenesis"/>
    <property type="evidence" value="ECO:0007669"/>
    <property type="project" value="InterPro"/>
</dbReference>
<keyword evidence="2" id="KW-1185">Reference proteome</keyword>
<dbReference type="Proteomes" id="UP001218895">
    <property type="component" value="Chromosome"/>
</dbReference>
<accession>A0AAF0JM27</accession>
<dbReference type="SUPFAM" id="SSF50447">
    <property type="entry name" value="Translation proteins"/>
    <property type="match status" value="1"/>
</dbReference>
<dbReference type="Gene3D" id="2.40.10.230">
    <property type="entry name" value="Probable tRNA pseudouridine synthase domain"/>
    <property type="match status" value="1"/>
</dbReference>
<organism evidence="1 2">
    <name type="scientific">Methanomicrobium antiquum</name>
    <dbReference type="NCBI Taxonomy" id="487686"/>
    <lineage>
        <taxon>Archaea</taxon>
        <taxon>Methanobacteriati</taxon>
        <taxon>Methanobacteriota</taxon>
        <taxon>Stenosarchaea group</taxon>
        <taxon>Methanomicrobia</taxon>
        <taxon>Methanomicrobiales</taxon>
        <taxon>Methanomicrobiaceae</taxon>
        <taxon>Methanomicrobium</taxon>
    </lineage>
</organism>